<feature type="transmembrane region" description="Helical" evidence="1">
    <location>
        <begin position="190"/>
        <end position="208"/>
    </location>
</feature>
<gene>
    <name evidence="2" type="ORF">LAMI_0F11144G</name>
</gene>
<keyword evidence="1" id="KW-0472">Membrane</keyword>
<accession>A0A1G4K290</accession>
<dbReference type="EMBL" id="LT598467">
    <property type="protein sequence ID" value="SCU97728.1"/>
    <property type="molecule type" value="Genomic_DNA"/>
</dbReference>
<protein>
    <submittedName>
        <fullName evidence="2">LAMI_0F11144g1_1</fullName>
    </submittedName>
</protein>
<proteinExistence type="predicted"/>
<keyword evidence="3" id="KW-1185">Reference proteome</keyword>
<dbReference type="Proteomes" id="UP000191024">
    <property type="component" value="Chromosome F"/>
</dbReference>
<name>A0A1G4K290_9SACH</name>
<organism evidence="2 3">
    <name type="scientific">Lachancea mirantina</name>
    <dbReference type="NCBI Taxonomy" id="1230905"/>
    <lineage>
        <taxon>Eukaryota</taxon>
        <taxon>Fungi</taxon>
        <taxon>Dikarya</taxon>
        <taxon>Ascomycota</taxon>
        <taxon>Saccharomycotina</taxon>
        <taxon>Saccharomycetes</taxon>
        <taxon>Saccharomycetales</taxon>
        <taxon>Saccharomycetaceae</taxon>
        <taxon>Lachancea</taxon>
    </lineage>
</organism>
<evidence type="ECO:0000313" key="3">
    <source>
        <dbReference type="Proteomes" id="UP000191024"/>
    </source>
</evidence>
<keyword evidence="1" id="KW-0812">Transmembrane</keyword>
<reference evidence="3" key="1">
    <citation type="submission" date="2016-03" db="EMBL/GenBank/DDBJ databases">
        <authorList>
            <person name="Devillers H."/>
        </authorList>
    </citation>
    <scope>NUCLEOTIDE SEQUENCE [LARGE SCALE GENOMIC DNA]</scope>
</reference>
<evidence type="ECO:0000313" key="2">
    <source>
        <dbReference type="EMBL" id="SCU97728.1"/>
    </source>
</evidence>
<keyword evidence="1" id="KW-1133">Transmembrane helix</keyword>
<sequence length="276" mass="31357">MDTILLNAQQIDEHHIFYLMDENLVLRRNLMGFEVEILIDQFLAHLFRIRQASNYQQDMVDAEAASFQSAMDIRIQALCGVHGGDSVALWNLSKNGSETEDFELLQDSENFSEKLQTGIKSRRATWARYFMKRTFLESPKTQPEMASLHLKIRDLSHQSRTQKSKLEAPGSKNQSRYISSVLRTLKKKSILIAFVSFAITAALVTKFSPFSGLLYRLFVSANIYPDLSDGGPFQDNILLEDEDFESCTLYNLSSEIPHGNLSFKEMTAFVVSAPHA</sequence>
<evidence type="ECO:0000256" key="1">
    <source>
        <dbReference type="SAM" id="Phobius"/>
    </source>
</evidence>
<dbReference type="AlphaFoldDB" id="A0A1G4K290"/>